<dbReference type="PANTHER" id="PTHR32057">
    <property type="entry name" value="PROTEIN ADENYLYLTRANSFERASE SELO, MITOCHONDRIAL"/>
    <property type="match status" value="1"/>
</dbReference>
<feature type="binding site" evidence="8">
    <location>
        <position position="99"/>
    </location>
    <ligand>
        <name>ATP</name>
        <dbReference type="ChEBI" id="CHEBI:30616"/>
    </ligand>
</feature>
<feature type="active site" description="Proton acceptor" evidence="8">
    <location>
        <position position="266"/>
    </location>
</feature>
<keyword evidence="4 8" id="KW-0479">Metal-binding</keyword>
<protein>
    <recommendedName>
        <fullName evidence="8">Protein nucleotidyltransferase YdiU</fullName>
        <ecNumber evidence="8">2.7.7.-</ecNumber>
    </recommendedName>
    <alternativeName>
        <fullName evidence="8">Protein adenylyltransferase YdiU</fullName>
        <ecNumber evidence="8">2.7.7.108</ecNumber>
    </alternativeName>
    <alternativeName>
        <fullName evidence="8">Protein uridylyltransferase YdiU</fullName>
        <ecNumber evidence="8">2.7.7.-</ecNumber>
    </alternativeName>
</protein>
<comment type="caution">
    <text evidence="9">The sequence shown here is derived from an EMBL/GenBank/DDBJ whole genome shotgun (WGS) entry which is preliminary data.</text>
</comment>
<dbReference type="PANTHER" id="PTHR32057:SF14">
    <property type="entry name" value="PROTEIN ADENYLYLTRANSFERASE SELO, MITOCHONDRIAL"/>
    <property type="match status" value="1"/>
</dbReference>
<comment type="catalytic activity">
    <reaction evidence="8">
        <text>L-seryl-[protein] + ATP = 3-O-(5'-adenylyl)-L-seryl-[protein] + diphosphate</text>
        <dbReference type="Rhea" id="RHEA:58120"/>
        <dbReference type="Rhea" id="RHEA-COMP:9863"/>
        <dbReference type="Rhea" id="RHEA-COMP:15073"/>
        <dbReference type="ChEBI" id="CHEBI:29999"/>
        <dbReference type="ChEBI" id="CHEBI:30616"/>
        <dbReference type="ChEBI" id="CHEBI:33019"/>
        <dbReference type="ChEBI" id="CHEBI:142516"/>
        <dbReference type="EC" id="2.7.7.108"/>
    </reaction>
</comment>
<dbReference type="GO" id="GO:0030145">
    <property type="term" value="F:manganese ion binding"/>
    <property type="evidence" value="ECO:0007669"/>
    <property type="project" value="UniProtKB-UniRule"/>
</dbReference>
<feature type="binding site" evidence="8">
    <location>
        <position position="140"/>
    </location>
    <ligand>
        <name>ATP</name>
        <dbReference type="ChEBI" id="CHEBI:30616"/>
    </ligand>
</feature>
<dbReference type="HAMAP" id="MF_00692">
    <property type="entry name" value="SelO"/>
    <property type="match status" value="1"/>
</dbReference>
<comment type="catalytic activity">
    <reaction evidence="8">
        <text>L-seryl-[protein] + UTP = O-(5'-uridylyl)-L-seryl-[protein] + diphosphate</text>
        <dbReference type="Rhea" id="RHEA:64604"/>
        <dbReference type="Rhea" id="RHEA-COMP:9863"/>
        <dbReference type="Rhea" id="RHEA-COMP:16635"/>
        <dbReference type="ChEBI" id="CHEBI:29999"/>
        <dbReference type="ChEBI" id="CHEBI:33019"/>
        <dbReference type="ChEBI" id="CHEBI:46398"/>
        <dbReference type="ChEBI" id="CHEBI:156051"/>
    </reaction>
</comment>
<comment type="catalytic activity">
    <reaction evidence="8">
        <text>L-tyrosyl-[protein] + ATP = O-(5'-adenylyl)-L-tyrosyl-[protein] + diphosphate</text>
        <dbReference type="Rhea" id="RHEA:54288"/>
        <dbReference type="Rhea" id="RHEA-COMP:10136"/>
        <dbReference type="Rhea" id="RHEA-COMP:13846"/>
        <dbReference type="ChEBI" id="CHEBI:30616"/>
        <dbReference type="ChEBI" id="CHEBI:33019"/>
        <dbReference type="ChEBI" id="CHEBI:46858"/>
        <dbReference type="ChEBI" id="CHEBI:83624"/>
        <dbReference type="EC" id="2.7.7.108"/>
    </reaction>
</comment>
<evidence type="ECO:0000313" key="9">
    <source>
        <dbReference type="EMBL" id="MBC3879886.1"/>
    </source>
</evidence>
<comment type="function">
    <text evidence="8">Nucleotidyltransferase involved in the post-translational modification of proteins. It can catalyze the addition of adenosine monophosphate (AMP) or uridine monophosphate (UMP) to a protein, resulting in modifications known as AMPylation and UMPylation.</text>
</comment>
<keyword evidence="6 8" id="KW-0067">ATP-binding</keyword>
<evidence type="ECO:0000256" key="3">
    <source>
        <dbReference type="ARBA" id="ARBA00022695"/>
    </source>
</evidence>
<keyword evidence="5 8" id="KW-0547">Nucleotide-binding</keyword>
<dbReference type="GO" id="GO:0005524">
    <property type="term" value="F:ATP binding"/>
    <property type="evidence" value="ECO:0007669"/>
    <property type="project" value="UniProtKB-UniRule"/>
</dbReference>
<dbReference type="AlphaFoldDB" id="A0A923KR63"/>
<dbReference type="Pfam" id="PF02696">
    <property type="entry name" value="SelO"/>
    <property type="match status" value="1"/>
</dbReference>
<feature type="binding site" evidence="8">
    <location>
        <position position="197"/>
    </location>
    <ligand>
        <name>ATP</name>
        <dbReference type="ChEBI" id="CHEBI:30616"/>
    </ligand>
</feature>
<dbReference type="GO" id="GO:0000287">
    <property type="term" value="F:magnesium ion binding"/>
    <property type="evidence" value="ECO:0007669"/>
    <property type="project" value="UniProtKB-UniRule"/>
</dbReference>
<evidence type="ECO:0000256" key="2">
    <source>
        <dbReference type="ARBA" id="ARBA00022679"/>
    </source>
</evidence>
<evidence type="ECO:0000256" key="7">
    <source>
        <dbReference type="ARBA" id="ARBA00022842"/>
    </source>
</evidence>
<keyword evidence="3 8" id="KW-0548">Nucleotidyltransferase</keyword>
<comment type="catalytic activity">
    <reaction evidence="8">
        <text>L-tyrosyl-[protein] + UTP = O-(5'-uridylyl)-L-tyrosyl-[protein] + diphosphate</text>
        <dbReference type="Rhea" id="RHEA:83887"/>
        <dbReference type="Rhea" id="RHEA-COMP:10136"/>
        <dbReference type="Rhea" id="RHEA-COMP:20238"/>
        <dbReference type="ChEBI" id="CHEBI:33019"/>
        <dbReference type="ChEBI" id="CHEBI:46398"/>
        <dbReference type="ChEBI" id="CHEBI:46858"/>
        <dbReference type="ChEBI" id="CHEBI:90602"/>
    </reaction>
</comment>
<dbReference type="EC" id="2.7.7.108" evidence="8"/>
<evidence type="ECO:0000256" key="6">
    <source>
        <dbReference type="ARBA" id="ARBA00022840"/>
    </source>
</evidence>
<dbReference type="EC" id="2.7.7.-" evidence="8"/>
<dbReference type="InterPro" id="IPR003846">
    <property type="entry name" value="SelO"/>
</dbReference>
<feature type="binding site" evidence="8">
    <location>
        <position position="102"/>
    </location>
    <ligand>
        <name>ATP</name>
        <dbReference type="ChEBI" id="CHEBI:30616"/>
    </ligand>
</feature>
<comment type="cofactor">
    <cofactor evidence="8">
        <name>Mg(2+)</name>
        <dbReference type="ChEBI" id="CHEBI:18420"/>
    </cofactor>
    <cofactor evidence="8">
        <name>Mn(2+)</name>
        <dbReference type="ChEBI" id="CHEBI:29035"/>
    </cofactor>
</comment>
<proteinExistence type="inferred from homology"/>
<keyword evidence="2 8" id="KW-0808">Transferase</keyword>
<evidence type="ECO:0000256" key="4">
    <source>
        <dbReference type="ARBA" id="ARBA00022723"/>
    </source>
</evidence>
<feature type="binding site" evidence="8">
    <location>
        <position position="127"/>
    </location>
    <ligand>
        <name>ATP</name>
        <dbReference type="ChEBI" id="CHEBI:30616"/>
    </ligand>
</feature>
<evidence type="ECO:0000256" key="1">
    <source>
        <dbReference type="ARBA" id="ARBA00009747"/>
    </source>
</evidence>
<keyword evidence="10" id="KW-1185">Reference proteome</keyword>
<dbReference type="Proteomes" id="UP000627446">
    <property type="component" value="Unassembled WGS sequence"/>
</dbReference>
<comment type="catalytic activity">
    <reaction evidence="8">
        <text>L-histidyl-[protein] + UTP = N(tele)-(5'-uridylyl)-L-histidyl-[protein] + diphosphate</text>
        <dbReference type="Rhea" id="RHEA:83891"/>
        <dbReference type="Rhea" id="RHEA-COMP:9745"/>
        <dbReference type="Rhea" id="RHEA-COMP:20239"/>
        <dbReference type="ChEBI" id="CHEBI:29979"/>
        <dbReference type="ChEBI" id="CHEBI:33019"/>
        <dbReference type="ChEBI" id="CHEBI:46398"/>
        <dbReference type="ChEBI" id="CHEBI:233474"/>
    </reaction>
</comment>
<dbReference type="RefSeq" id="WP_186915555.1">
    <property type="nucleotide sequence ID" value="NZ_JACOFZ010000001.1"/>
</dbReference>
<dbReference type="GO" id="GO:0070733">
    <property type="term" value="F:AMPylase activity"/>
    <property type="evidence" value="ECO:0007669"/>
    <property type="project" value="UniProtKB-EC"/>
</dbReference>
<dbReference type="EMBL" id="JACOFZ010000001">
    <property type="protein sequence ID" value="MBC3879886.1"/>
    <property type="molecule type" value="Genomic_DNA"/>
</dbReference>
<evidence type="ECO:0000313" key="10">
    <source>
        <dbReference type="Proteomes" id="UP000627446"/>
    </source>
</evidence>
<evidence type="ECO:0000256" key="5">
    <source>
        <dbReference type="ARBA" id="ARBA00022741"/>
    </source>
</evidence>
<comment type="catalytic activity">
    <reaction evidence="8">
        <text>L-threonyl-[protein] + ATP = 3-O-(5'-adenylyl)-L-threonyl-[protein] + diphosphate</text>
        <dbReference type="Rhea" id="RHEA:54292"/>
        <dbReference type="Rhea" id="RHEA-COMP:11060"/>
        <dbReference type="Rhea" id="RHEA-COMP:13847"/>
        <dbReference type="ChEBI" id="CHEBI:30013"/>
        <dbReference type="ChEBI" id="CHEBI:30616"/>
        <dbReference type="ChEBI" id="CHEBI:33019"/>
        <dbReference type="ChEBI" id="CHEBI:138113"/>
        <dbReference type="EC" id="2.7.7.108"/>
    </reaction>
</comment>
<comment type="similarity">
    <text evidence="1 8">Belongs to the SELO family.</text>
</comment>
<accession>A0A923KR63</accession>
<feature type="binding site" evidence="8">
    <location>
        <position position="190"/>
    </location>
    <ligand>
        <name>ATP</name>
        <dbReference type="ChEBI" id="CHEBI:30616"/>
    </ligand>
</feature>
<name>A0A923KR63_9BURK</name>
<evidence type="ECO:0000256" key="8">
    <source>
        <dbReference type="HAMAP-Rule" id="MF_00692"/>
    </source>
</evidence>
<gene>
    <name evidence="8" type="primary">ydiU</name>
    <name evidence="8" type="synonym">selO</name>
    <name evidence="9" type="ORF">H8K36_00730</name>
</gene>
<feature type="binding site" evidence="8">
    <location>
        <position position="139"/>
    </location>
    <ligand>
        <name>ATP</name>
        <dbReference type="ChEBI" id="CHEBI:30616"/>
    </ligand>
</feature>
<feature type="binding site" evidence="8">
    <location>
        <position position="276"/>
    </location>
    <ligand>
        <name>Mg(2+)</name>
        <dbReference type="ChEBI" id="CHEBI:18420"/>
    </ligand>
</feature>
<feature type="binding site" evidence="8">
    <location>
        <position position="101"/>
    </location>
    <ligand>
        <name>ATP</name>
        <dbReference type="ChEBI" id="CHEBI:30616"/>
    </ligand>
</feature>
<dbReference type="NCBIfam" id="NF000658">
    <property type="entry name" value="PRK00029.1"/>
    <property type="match status" value="1"/>
</dbReference>
<keyword evidence="8" id="KW-0464">Manganese</keyword>
<feature type="binding site" evidence="8">
    <location>
        <position position="276"/>
    </location>
    <ligand>
        <name>ATP</name>
        <dbReference type="ChEBI" id="CHEBI:30616"/>
    </ligand>
</feature>
<feature type="binding site" evidence="8">
    <location>
        <position position="267"/>
    </location>
    <ligand>
        <name>Mg(2+)</name>
        <dbReference type="ChEBI" id="CHEBI:18420"/>
    </ligand>
</feature>
<sequence>MATASTTNKSSTPSFPTFENTFATLGDAFSASVQAQPFKSSYLIAANEPLAEQLGIDPSLIRHDFFRQIFSGEKLADGSQSIAAVYSGHQFGVWAGQLGDGRALLLGDIKLHEPDSNSYSRYEIQLKGAGPTPFSRMGDGRAVLRSSLREYLCSEAMNALGIPSSRALSLIGSDQYAMREQPEKTAIVARAAPSFIRFGSFEHWYYNDEHEKLKQLADFCLEHYFSSCLVEENPYQAMLKNIVRLTAEMIAHWQAVGFMHGVMNTDNMSILGLTLDYGPFGFMDGYQPQQICNHSDTQGRYAFHMQPRIGQWNCHALAQAMLPLIGDVNAAQEALATYVPSFEQKHAQLMAAKFGFQRTQDGDLDLISDFLDIMAKGNSDYTNSFRALSNYKLAPVSLENEKLRDLFLDRESLDKWLERYKTRLITEQSNDEQREITMKRSNPKFVLRNYLAQQAIEAAENKDFSELERLYTVLLHPFDEQKELENYAALPPDWAQTISVSCSS</sequence>
<reference evidence="9" key="1">
    <citation type="submission" date="2020-08" db="EMBL/GenBank/DDBJ databases">
        <title>Novel species isolated from subtropical streams in China.</title>
        <authorList>
            <person name="Lu H."/>
        </authorList>
    </citation>
    <scope>NUCLEOTIDE SEQUENCE</scope>
    <source>
        <strain evidence="9">LX22W</strain>
    </source>
</reference>
<keyword evidence="7 8" id="KW-0460">Magnesium</keyword>
<organism evidence="9 10">
    <name type="scientific">Undibacterium nitidum</name>
    <dbReference type="NCBI Taxonomy" id="2762298"/>
    <lineage>
        <taxon>Bacteria</taxon>
        <taxon>Pseudomonadati</taxon>
        <taxon>Pseudomonadota</taxon>
        <taxon>Betaproteobacteria</taxon>
        <taxon>Burkholderiales</taxon>
        <taxon>Oxalobacteraceae</taxon>
        <taxon>Undibacterium</taxon>
    </lineage>
</organism>